<proteinExistence type="predicted"/>
<dbReference type="Gene3D" id="1.10.530.10">
    <property type="match status" value="1"/>
</dbReference>
<dbReference type="PANTHER" id="PTHR30163:SF8">
    <property type="entry name" value="LYTIC MUREIN TRANSGLYCOSYLASE"/>
    <property type="match status" value="1"/>
</dbReference>
<dbReference type="GO" id="GO:0009253">
    <property type="term" value="P:peptidoglycan catabolic process"/>
    <property type="evidence" value="ECO:0007669"/>
    <property type="project" value="TreeGrafter"/>
</dbReference>
<dbReference type="InterPro" id="IPR031304">
    <property type="entry name" value="SLT_2"/>
</dbReference>
<reference evidence="2 3" key="1">
    <citation type="submission" date="2016-11" db="EMBL/GenBank/DDBJ databases">
        <authorList>
            <person name="Jaros S."/>
            <person name="Januszkiewicz K."/>
            <person name="Wedrychowicz H."/>
        </authorList>
    </citation>
    <scope>NUCLEOTIDE SEQUENCE [LARGE SCALE GENOMIC DNA]</scope>
    <source>
        <strain evidence="2 3">GAS499</strain>
    </source>
</reference>
<dbReference type="InterPro" id="IPR043426">
    <property type="entry name" value="MltB-like"/>
</dbReference>
<feature type="domain" description="Transglycosylase SLT" evidence="1">
    <location>
        <begin position="92"/>
        <end position="298"/>
    </location>
</feature>
<gene>
    <name evidence="2" type="ORF">SAMN05444159_7431</name>
</gene>
<dbReference type="InterPro" id="IPR023346">
    <property type="entry name" value="Lysozyme-like_dom_sf"/>
</dbReference>
<dbReference type="AlphaFoldDB" id="A0A1M7F9T1"/>
<accession>A0A1M7F9T1</accession>
<sequence>MAIKPPVTSLTGGFAIVVRDRQNRPSHVLAAVATDICSAGHHPSKANRSLLMTPMFPRFPLKALALSAVLAIPGALALPLTSGLAASCGTGNFDAWLNDFKTEAAAKGISQAAIAAGLNGVTLDQGVLSRDRSQKVFNQTFEEFSGRMVPPRLTRGANMMKQYGSVLSRIEQTYGVPGEVLVAIWGLETDFGVNPGKFPTIRSLATLAYDCRRADTFRSELMDALRIIERGDLSPQEMRGAWAGELGQTQFMPSSYIKYAVDFDGNGRRDLLRSAPDVLASTANYLASYGWQRGKGWEAGSANFAVIQQWNKSEVYAKTIAYFASQLARQP</sequence>
<dbReference type="NCBIfam" id="TIGR02283">
    <property type="entry name" value="MltB_2"/>
    <property type="match status" value="1"/>
</dbReference>
<dbReference type="InterPro" id="IPR011970">
    <property type="entry name" value="MltB_2"/>
</dbReference>
<evidence type="ECO:0000313" key="2">
    <source>
        <dbReference type="EMBL" id="SHM00715.1"/>
    </source>
</evidence>
<evidence type="ECO:0000313" key="3">
    <source>
        <dbReference type="Proteomes" id="UP000189935"/>
    </source>
</evidence>
<organism evidence="2 3">
    <name type="scientific">Bradyrhizobium lablabi</name>
    <dbReference type="NCBI Taxonomy" id="722472"/>
    <lineage>
        <taxon>Bacteria</taxon>
        <taxon>Pseudomonadati</taxon>
        <taxon>Pseudomonadota</taxon>
        <taxon>Alphaproteobacteria</taxon>
        <taxon>Hyphomicrobiales</taxon>
        <taxon>Nitrobacteraceae</taxon>
        <taxon>Bradyrhizobium</taxon>
    </lineage>
</organism>
<protein>
    <submittedName>
        <fullName evidence="2">Lytic murein transglycosylase</fullName>
    </submittedName>
</protein>
<dbReference type="EMBL" id="LT670844">
    <property type="protein sequence ID" value="SHM00715.1"/>
    <property type="molecule type" value="Genomic_DNA"/>
</dbReference>
<dbReference type="Proteomes" id="UP000189935">
    <property type="component" value="Chromosome I"/>
</dbReference>
<dbReference type="CDD" id="cd13399">
    <property type="entry name" value="Slt35-like"/>
    <property type="match status" value="1"/>
</dbReference>
<evidence type="ECO:0000259" key="1">
    <source>
        <dbReference type="Pfam" id="PF13406"/>
    </source>
</evidence>
<dbReference type="Pfam" id="PF13406">
    <property type="entry name" value="SLT_2"/>
    <property type="match status" value="1"/>
</dbReference>
<name>A0A1M7F9T1_9BRAD</name>
<dbReference type="SUPFAM" id="SSF53955">
    <property type="entry name" value="Lysozyme-like"/>
    <property type="match status" value="1"/>
</dbReference>
<dbReference type="GO" id="GO:0008933">
    <property type="term" value="F:peptidoglycan lytic transglycosylase activity"/>
    <property type="evidence" value="ECO:0007669"/>
    <property type="project" value="TreeGrafter"/>
</dbReference>
<dbReference type="Gene3D" id="1.10.8.350">
    <property type="entry name" value="Bacterial muramidase"/>
    <property type="match status" value="1"/>
</dbReference>
<dbReference type="PANTHER" id="PTHR30163">
    <property type="entry name" value="MEMBRANE-BOUND LYTIC MUREIN TRANSGLYCOSYLASE B"/>
    <property type="match status" value="1"/>
</dbReference>
<dbReference type="FunFam" id="1.10.8.350:FF:000001">
    <property type="entry name" value="Lytic murein transglycosylase B"/>
    <property type="match status" value="1"/>
</dbReference>